<keyword evidence="3 8" id="KW-0548">Nucleotidyltransferase</keyword>
<dbReference type="AlphaFoldDB" id="K6YV05"/>
<evidence type="ECO:0000256" key="8">
    <source>
        <dbReference type="HAMAP-Rule" id="MF_00692"/>
    </source>
</evidence>
<feature type="binding site" evidence="8">
    <location>
        <position position="86"/>
    </location>
    <ligand>
        <name>ATP</name>
        <dbReference type="ChEBI" id="CHEBI:30616"/>
    </ligand>
</feature>
<dbReference type="InterPro" id="IPR003846">
    <property type="entry name" value="SelO"/>
</dbReference>
<comment type="caution">
    <text evidence="9">The sequence shown here is derived from an EMBL/GenBank/DDBJ whole genome shotgun (WGS) entry which is preliminary data.</text>
</comment>
<feature type="binding site" evidence="8">
    <location>
        <position position="256"/>
    </location>
    <ligand>
        <name>ATP</name>
        <dbReference type="ChEBI" id="CHEBI:30616"/>
    </ligand>
</feature>
<protein>
    <recommendedName>
        <fullName evidence="8">Protein nucleotidyltransferase YdiU</fullName>
        <ecNumber evidence="8">2.7.7.-</ecNumber>
    </recommendedName>
    <alternativeName>
        <fullName evidence="8">Protein adenylyltransferase YdiU</fullName>
        <ecNumber evidence="8">2.7.7.108</ecNumber>
    </alternativeName>
    <alternativeName>
        <fullName evidence="8">Protein uridylyltransferase YdiU</fullName>
        <ecNumber evidence="8">2.7.7.-</ecNumber>
    </alternativeName>
</protein>
<dbReference type="eggNOG" id="COG0397">
    <property type="taxonomic scope" value="Bacteria"/>
</dbReference>
<comment type="catalytic activity">
    <reaction evidence="8">
        <text>L-histidyl-[protein] + UTP = N(tele)-(5'-uridylyl)-L-histidyl-[protein] + diphosphate</text>
        <dbReference type="Rhea" id="RHEA:83891"/>
        <dbReference type="Rhea" id="RHEA-COMP:9745"/>
        <dbReference type="Rhea" id="RHEA-COMP:20239"/>
        <dbReference type="ChEBI" id="CHEBI:29979"/>
        <dbReference type="ChEBI" id="CHEBI:33019"/>
        <dbReference type="ChEBI" id="CHEBI:46398"/>
        <dbReference type="ChEBI" id="CHEBI:233474"/>
    </reaction>
</comment>
<feature type="binding site" evidence="8">
    <location>
        <position position="84"/>
    </location>
    <ligand>
        <name>ATP</name>
        <dbReference type="ChEBI" id="CHEBI:30616"/>
    </ligand>
</feature>
<accession>K6YV05</accession>
<gene>
    <name evidence="8" type="primary">ydiU</name>
    <name evidence="8" type="synonym">selO</name>
    <name evidence="9" type="ORF">GARC_3594</name>
</gene>
<dbReference type="RefSeq" id="WP_007622579.1">
    <property type="nucleotide sequence ID" value="NZ_BAEO01000055.1"/>
</dbReference>
<evidence type="ECO:0000256" key="1">
    <source>
        <dbReference type="ARBA" id="ARBA00009747"/>
    </source>
</evidence>
<evidence type="ECO:0000256" key="3">
    <source>
        <dbReference type="ARBA" id="ARBA00022695"/>
    </source>
</evidence>
<evidence type="ECO:0000256" key="6">
    <source>
        <dbReference type="ARBA" id="ARBA00022840"/>
    </source>
</evidence>
<keyword evidence="6 8" id="KW-0067">ATP-binding</keyword>
<dbReference type="Pfam" id="PF02696">
    <property type="entry name" value="SelO"/>
    <property type="match status" value="1"/>
</dbReference>
<dbReference type="STRING" id="493475.GARC_3594"/>
<evidence type="ECO:0000256" key="7">
    <source>
        <dbReference type="ARBA" id="ARBA00022842"/>
    </source>
</evidence>
<feature type="binding site" evidence="8">
    <location>
        <position position="247"/>
    </location>
    <ligand>
        <name>Mg(2+)</name>
        <dbReference type="ChEBI" id="CHEBI:18420"/>
    </ligand>
</feature>
<evidence type="ECO:0000256" key="2">
    <source>
        <dbReference type="ARBA" id="ARBA00022679"/>
    </source>
</evidence>
<dbReference type="NCBIfam" id="NF000658">
    <property type="entry name" value="PRK00029.1"/>
    <property type="match status" value="1"/>
</dbReference>
<comment type="catalytic activity">
    <reaction evidence="8">
        <text>L-tyrosyl-[protein] + UTP = O-(5'-uridylyl)-L-tyrosyl-[protein] + diphosphate</text>
        <dbReference type="Rhea" id="RHEA:83887"/>
        <dbReference type="Rhea" id="RHEA-COMP:10136"/>
        <dbReference type="Rhea" id="RHEA-COMP:20238"/>
        <dbReference type="ChEBI" id="CHEBI:33019"/>
        <dbReference type="ChEBI" id="CHEBI:46398"/>
        <dbReference type="ChEBI" id="CHEBI:46858"/>
        <dbReference type="ChEBI" id="CHEBI:90602"/>
    </reaction>
</comment>
<evidence type="ECO:0000313" key="9">
    <source>
        <dbReference type="EMBL" id="GAC20548.1"/>
    </source>
</evidence>
<dbReference type="EMBL" id="BAEO01000055">
    <property type="protein sequence ID" value="GAC20548.1"/>
    <property type="molecule type" value="Genomic_DNA"/>
</dbReference>
<comment type="cofactor">
    <cofactor evidence="8">
        <name>Mg(2+)</name>
        <dbReference type="ChEBI" id="CHEBI:18420"/>
    </cofactor>
    <cofactor evidence="8">
        <name>Mn(2+)</name>
        <dbReference type="ChEBI" id="CHEBI:29035"/>
    </cofactor>
</comment>
<feature type="binding site" evidence="8">
    <location>
        <position position="120"/>
    </location>
    <ligand>
        <name>ATP</name>
        <dbReference type="ChEBI" id="CHEBI:30616"/>
    </ligand>
</feature>
<keyword evidence="4 8" id="KW-0479">Metal-binding</keyword>
<dbReference type="GO" id="GO:0000287">
    <property type="term" value="F:magnesium ion binding"/>
    <property type="evidence" value="ECO:0007669"/>
    <property type="project" value="UniProtKB-UniRule"/>
</dbReference>
<dbReference type="PANTHER" id="PTHR32057">
    <property type="entry name" value="PROTEIN ADENYLYLTRANSFERASE SELO, MITOCHONDRIAL"/>
    <property type="match status" value="1"/>
</dbReference>
<feature type="binding site" evidence="8">
    <location>
        <position position="256"/>
    </location>
    <ligand>
        <name>Mg(2+)</name>
        <dbReference type="ChEBI" id="CHEBI:18420"/>
    </ligand>
</feature>
<keyword evidence="7 8" id="KW-0460">Magnesium</keyword>
<keyword evidence="8" id="KW-0464">Manganese</keyword>
<evidence type="ECO:0000256" key="4">
    <source>
        <dbReference type="ARBA" id="ARBA00022723"/>
    </source>
</evidence>
<sequence length="483" mass="55736">MRLVHSFAQELTALGSEVKPIKLVNSRLAVFNHNLAAELNLPFEWQLEADLFKALYADNGVLNKCTVAQKYGGHQFGHWNPELGDGRGLLLAEVIDEQNQPWDLHLKGAGPTPYSRFADGRAVLRSTIREYLASEALHYLGIPTSRALCLITSDEPVYREKQEQAAKMIRVCQSHLRFGHFEYFYHSKQPQKLQNLFDYCFKYHFKECTKADSPYLAMLEKIVHDTAKLIAKWQAFGFNHGVMNTDNMSIHGITFDYGPYAFLDDFEPTFICNHSDPQGRYSFDSQPGVGLWNLNALAQAFTPYLEIEQIKQALSNYEPTLLKEYSRLMHNKLGLLPGSSNGEANTHIINTWLDILAVEKKDYSATFRQLSQFDIFSDNQSLRDQFINRERFDEWAKHYTLALMEQGISQTLRQAKMRRHNPHILLRNYLTQQVIDRAEEGNFDMFHQFIAALKKPYEEIEEYQKFSAPPPDWGKQLEISCSS</sequence>
<dbReference type="HAMAP" id="MF_00692">
    <property type="entry name" value="SelO"/>
    <property type="match status" value="1"/>
</dbReference>
<keyword evidence="10" id="KW-1185">Reference proteome</keyword>
<feature type="binding site" evidence="8">
    <location>
        <position position="107"/>
    </location>
    <ligand>
        <name>ATP</name>
        <dbReference type="ChEBI" id="CHEBI:30616"/>
    </ligand>
</feature>
<comment type="function">
    <text evidence="8">Nucleotidyltransferase involved in the post-translational modification of proteins. It can catalyze the addition of adenosine monophosphate (AMP) or uridine monophosphate (UMP) to a protein, resulting in modifications known as AMPylation and UMPylation.</text>
</comment>
<comment type="similarity">
    <text evidence="1 8">Belongs to the SELO family.</text>
</comment>
<feature type="binding site" evidence="8">
    <location>
        <position position="87"/>
    </location>
    <ligand>
        <name>ATP</name>
        <dbReference type="ChEBI" id="CHEBI:30616"/>
    </ligand>
</feature>
<feature type="binding site" evidence="8">
    <location>
        <position position="119"/>
    </location>
    <ligand>
        <name>ATP</name>
        <dbReference type="ChEBI" id="CHEBI:30616"/>
    </ligand>
</feature>
<dbReference type="GO" id="GO:0070733">
    <property type="term" value="F:AMPylase activity"/>
    <property type="evidence" value="ECO:0007669"/>
    <property type="project" value="UniProtKB-EC"/>
</dbReference>
<dbReference type="EC" id="2.7.7.108" evidence="8"/>
<dbReference type="GO" id="GO:0030145">
    <property type="term" value="F:manganese ion binding"/>
    <property type="evidence" value="ECO:0007669"/>
    <property type="project" value="UniProtKB-UniRule"/>
</dbReference>
<comment type="catalytic activity">
    <reaction evidence="8">
        <text>L-seryl-[protein] + UTP = O-(5'-uridylyl)-L-seryl-[protein] + diphosphate</text>
        <dbReference type="Rhea" id="RHEA:64604"/>
        <dbReference type="Rhea" id="RHEA-COMP:9863"/>
        <dbReference type="Rhea" id="RHEA-COMP:16635"/>
        <dbReference type="ChEBI" id="CHEBI:29999"/>
        <dbReference type="ChEBI" id="CHEBI:33019"/>
        <dbReference type="ChEBI" id="CHEBI:46398"/>
        <dbReference type="ChEBI" id="CHEBI:156051"/>
    </reaction>
</comment>
<comment type="catalytic activity">
    <reaction evidence="8">
        <text>L-threonyl-[protein] + ATP = 3-O-(5'-adenylyl)-L-threonyl-[protein] + diphosphate</text>
        <dbReference type="Rhea" id="RHEA:54292"/>
        <dbReference type="Rhea" id="RHEA-COMP:11060"/>
        <dbReference type="Rhea" id="RHEA-COMP:13847"/>
        <dbReference type="ChEBI" id="CHEBI:30013"/>
        <dbReference type="ChEBI" id="CHEBI:30616"/>
        <dbReference type="ChEBI" id="CHEBI:33019"/>
        <dbReference type="ChEBI" id="CHEBI:138113"/>
        <dbReference type="EC" id="2.7.7.108"/>
    </reaction>
</comment>
<evidence type="ECO:0000313" key="10">
    <source>
        <dbReference type="Proteomes" id="UP000006327"/>
    </source>
</evidence>
<dbReference type="GO" id="GO:0005524">
    <property type="term" value="F:ATP binding"/>
    <property type="evidence" value="ECO:0007669"/>
    <property type="project" value="UniProtKB-UniRule"/>
</dbReference>
<evidence type="ECO:0000256" key="5">
    <source>
        <dbReference type="ARBA" id="ARBA00022741"/>
    </source>
</evidence>
<feature type="active site" description="Proton acceptor" evidence="8">
    <location>
        <position position="246"/>
    </location>
</feature>
<proteinExistence type="inferred from homology"/>
<organism evidence="9 10">
    <name type="scientific">Paraglaciecola arctica BSs20135</name>
    <dbReference type="NCBI Taxonomy" id="493475"/>
    <lineage>
        <taxon>Bacteria</taxon>
        <taxon>Pseudomonadati</taxon>
        <taxon>Pseudomonadota</taxon>
        <taxon>Gammaproteobacteria</taxon>
        <taxon>Alteromonadales</taxon>
        <taxon>Alteromonadaceae</taxon>
        <taxon>Paraglaciecola</taxon>
    </lineage>
</organism>
<feature type="binding site" evidence="8">
    <location>
        <position position="177"/>
    </location>
    <ligand>
        <name>ATP</name>
        <dbReference type="ChEBI" id="CHEBI:30616"/>
    </ligand>
</feature>
<dbReference type="EC" id="2.7.7.-" evidence="8"/>
<dbReference type="PANTHER" id="PTHR32057:SF14">
    <property type="entry name" value="PROTEIN ADENYLYLTRANSFERASE SELO, MITOCHONDRIAL"/>
    <property type="match status" value="1"/>
</dbReference>
<name>K6YV05_9ALTE</name>
<feature type="binding site" evidence="8">
    <location>
        <position position="170"/>
    </location>
    <ligand>
        <name>ATP</name>
        <dbReference type="ChEBI" id="CHEBI:30616"/>
    </ligand>
</feature>
<reference evidence="9 10" key="1">
    <citation type="journal article" date="2017" name="Antonie Van Leeuwenhoek">
        <title>Rhizobium rhizosphaerae sp. nov., a novel species isolated from rice rhizosphere.</title>
        <authorList>
            <person name="Zhao J.J."/>
            <person name="Zhang J."/>
            <person name="Zhang R.J."/>
            <person name="Zhang C.W."/>
            <person name="Yin H.Q."/>
            <person name="Zhang X.X."/>
        </authorList>
    </citation>
    <scope>NUCLEOTIDE SEQUENCE [LARGE SCALE GENOMIC DNA]</scope>
    <source>
        <strain evidence="9 10">BSs20135</strain>
    </source>
</reference>
<dbReference type="Proteomes" id="UP000006327">
    <property type="component" value="Unassembled WGS sequence"/>
</dbReference>
<comment type="catalytic activity">
    <reaction evidence="8">
        <text>L-seryl-[protein] + ATP = 3-O-(5'-adenylyl)-L-seryl-[protein] + diphosphate</text>
        <dbReference type="Rhea" id="RHEA:58120"/>
        <dbReference type="Rhea" id="RHEA-COMP:9863"/>
        <dbReference type="Rhea" id="RHEA-COMP:15073"/>
        <dbReference type="ChEBI" id="CHEBI:29999"/>
        <dbReference type="ChEBI" id="CHEBI:30616"/>
        <dbReference type="ChEBI" id="CHEBI:33019"/>
        <dbReference type="ChEBI" id="CHEBI:142516"/>
        <dbReference type="EC" id="2.7.7.108"/>
    </reaction>
</comment>
<dbReference type="OrthoDB" id="9776281at2"/>
<keyword evidence="5 8" id="KW-0547">Nucleotide-binding</keyword>
<keyword evidence="2 8" id="KW-0808">Transferase</keyword>
<comment type="catalytic activity">
    <reaction evidence="8">
        <text>L-tyrosyl-[protein] + ATP = O-(5'-adenylyl)-L-tyrosyl-[protein] + diphosphate</text>
        <dbReference type="Rhea" id="RHEA:54288"/>
        <dbReference type="Rhea" id="RHEA-COMP:10136"/>
        <dbReference type="Rhea" id="RHEA-COMP:13846"/>
        <dbReference type="ChEBI" id="CHEBI:30616"/>
        <dbReference type="ChEBI" id="CHEBI:33019"/>
        <dbReference type="ChEBI" id="CHEBI:46858"/>
        <dbReference type="ChEBI" id="CHEBI:83624"/>
        <dbReference type="EC" id="2.7.7.108"/>
    </reaction>
</comment>